<dbReference type="AlphaFoldDB" id="A0A0E9N6P5"/>
<dbReference type="STRING" id="1220578.FPE01S_05_00630"/>
<evidence type="ECO:0000313" key="2">
    <source>
        <dbReference type="Proteomes" id="UP000033121"/>
    </source>
</evidence>
<gene>
    <name evidence="1" type="ORF">FPE01S_05_00630</name>
</gene>
<dbReference type="EMBL" id="BBWV01000005">
    <property type="protein sequence ID" value="GAO45366.1"/>
    <property type="molecule type" value="Genomic_DNA"/>
</dbReference>
<proteinExistence type="predicted"/>
<organism evidence="1 2">
    <name type="scientific">Flavihumibacter petaseus NBRC 106054</name>
    <dbReference type="NCBI Taxonomy" id="1220578"/>
    <lineage>
        <taxon>Bacteria</taxon>
        <taxon>Pseudomonadati</taxon>
        <taxon>Bacteroidota</taxon>
        <taxon>Chitinophagia</taxon>
        <taxon>Chitinophagales</taxon>
        <taxon>Chitinophagaceae</taxon>
        <taxon>Flavihumibacter</taxon>
    </lineage>
</organism>
<accession>A0A0E9N6P5</accession>
<sequence>MYSSSFPSTYLKRIDGGFEVLLHDKKVFGCGSNPNYYKRFTVTETGKITLLETVLMFEAPEEDGMCVD</sequence>
<comment type="caution">
    <text evidence="1">The sequence shown here is derived from an EMBL/GenBank/DDBJ whole genome shotgun (WGS) entry which is preliminary data.</text>
</comment>
<protein>
    <submittedName>
        <fullName evidence="1">Uncharacterized protein</fullName>
    </submittedName>
</protein>
<keyword evidence="2" id="KW-1185">Reference proteome</keyword>
<dbReference type="Proteomes" id="UP000033121">
    <property type="component" value="Unassembled WGS sequence"/>
</dbReference>
<evidence type="ECO:0000313" key="1">
    <source>
        <dbReference type="EMBL" id="GAO45366.1"/>
    </source>
</evidence>
<name>A0A0E9N6P5_9BACT</name>
<reference evidence="1 2" key="1">
    <citation type="submission" date="2015-04" db="EMBL/GenBank/DDBJ databases">
        <title>Whole genome shotgun sequence of Flavihumibacter petaseus NBRC 106054.</title>
        <authorList>
            <person name="Miyazawa S."/>
            <person name="Hosoyama A."/>
            <person name="Hashimoto M."/>
            <person name="Noguchi M."/>
            <person name="Tsuchikane K."/>
            <person name="Ohji S."/>
            <person name="Yamazoe A."/>
            <person name="Ichikawa N."/>
            <person name="Kimura A."/>
            <person name="Fujita N."/>
        </authorList>
    </citation>
    <scope>NUCLEOTIDE SEQUENCE [LARGE SCALE GENOMIC DNA]</scope>
    <source>
        <strain evidence="1 2">NBRC 106054</strain>
    </source>
</reference>